<dbReference type="RefSeq" id="WP_171834232.1">
    <property type="nucleotide sequence ID" value="NZ_CP053708.1"/>
</dbReference>
<organism evidence="8 9">
    <name type="scientific">Lichenicola cladoniae</name>
    <dbReference type="NCBI Taxonomy" id="1484109"/>
    <lineage>
        <taxon>Bacteria</taxon>
        <taxon>Pseudomonadati</taxon>
        <taxon>Pseudomonadota</taxon>
        <taxon>Alphaproteobacteria</taxon>
        <taxon>Acetobacterales</taxon>
        <taxon>Acetobacteraceae</taxon>
        <taxon>Lichenicola</taxon>
    </lineage>
</organism>
<dbReference type="InterPro" id="IPR005017">
    <property type="entry name" value="OMPP1/FadL/TodX"/>
</dbReference>
<dbReference type="KEGG" id="lck:HN018_21715"/>
<dbReference type="Gene3D" id="2.40.160.60">
    <property type="entry name" value="Outer membrane protein transport protein (OMPP1/FadL/TodX)"/>
    <property type="match status" value="1"/>
</dbReference>
<dbReference type="PANTHER" id="PTHR35093:SF8">
    <property type="entry name" value="OUTER MEMBRANE PROTEIN NMB0088-RELATED"/>
    <property type="match status" value="1"/>
</dbReference>
<keyword evidence="6" id="KW-0472">Membrane</keyword>
<gene>
    <name evidence="8" type="ORF">HN018_21715</name>
</gene>
<dbReference type="GO" id="GO:0015483">
    <property type="term" value="F:long-chain fatty acid transporting porin activity"/>
    <property type="evidence" value="ECO:0007669"/>
    <property type="project" value="TreeGrafter"/>
</dbReference>
<evidence type="ECO:0000313" key="8">
    <source>
        <dbReference type="EMBL" id="QKE92303.1"/>
    </source>
</evidence>
<proteinExistence type="inferred from homology"/>
<dbReference type="PANTHER" id="PTHR35093">
    <property type="entry name" value="OUTER MEMBRANE PROTEIN NMB0088-RELATED"/>
    <property type="match status" value="1"/>
</dbReference>
<name>A0A6M8HUU6_9PROT</name>
<comment type="similarity">
    <text evidence="2">Belongs to the OmpP1/FadL family.</text>
</comment>
<evidence type="ECO:0000256" key="3">
    <source>
        <dbReference type="ARBA" id="ARBA00022452"/>
    </source>
</evidence>
<keyword evidence="3" id="KW-1134">Transmembrane beta strand</keyword>
<keyword evidence="4" id="KW-0812">Transmembrane</keyword>
<dbReference type="EMBL" id="CP053708">
    <property type="protein sequence ID" value="QKE92303.1"/>
    <property type="molecule type" value="Genomic_DNA"/>
</dbReference>
<dbReference type="SUPFAM" id="SSF56935">
    <property type="entry name" value="Porins"/>
    <property type="match status" value="1"/>
</dbReference>
<evidence type="ECO:0000256" key="1">
    <source>
        <dbReference type="ARBA" id="ARBA00004571"/>
    </source>
</evidence>
<evidence type="ECO:0000256" key="7">
    <source>
        <dbReference type="ARBA" id="ARBA00023237"/>
    </source>
</evidence>
<evidence type="ECO:0000256" key="4">
    <source>
        <dbReference type="ARBA" id="ARBA00022692"/>
    </source>
</evidence>
<reference evidence="8 9" key="1">
    <citation type="journal article" date="2014" name="World J. Microbiol. Biotechnol.">
        <title>Biodiversity and physiological characteristics of Antarctic and Arctic lichens-associated bacteria.</title>
        <authorList>
            <person name="Lee Y.M."/>
            <person name="Kim E.H."/>
            <person name="Lee H.K."/>
            <person name="Hong S.G."/>
        </authorList>
    </citation>
    <scope>NUCLEOTIDE SEQUENCE [LARGE SCALE GENOMIC DNA]</scope>
    <source>
        <strain evidence="8 9">PAMC 26569</strain>
    </source>
</reference>
<keyword evidence="9" id="KW-1185">Reference proteome</keyword>
<evidence type="ECO:0000256" key="5">
    <source>
        <dbReference type="ARBA" id="ARBA00022729"/>
    </source>
</evidence>
<dbReference type="AlphaFoldDB" id="A0A6M8HUU6"/>
<sequence length="434" mass="46361">MRYLSSACGVALSCLGILGGGWAEDARAAGFYLQDQSVKGGGRAYSGEAADMGAESLWWNPASIAGIEQSESYSGITGIFVNSTVTDHGSTVGHLGGGPRAIGGNDRVDNPVSNGILPTGAFAYRINGQWAVGMSVTSPFSFVTKYPTDSWTRYTALTSRLTTIDLQPTLAWRPTRWLGIGVGPNIEYTVAALSNALPNLFPGQPDGQQTLHGNGWNVGYNVGIQLHLTDRLVFGAAYRSRVKHEISGKLDVSGLTGLLAGQNFRADAGANFTTPWAATFGLRWKATDRLTLNAQTVRQGWSTFDAIYVTSPVKSQTSENYRDTLNGAFGIDYQVTPRWVMRSGVQYDPTPTPGPTRDARVPDANRWLFSIGTSVLVGKRLSVDASVTYVDFQNSAITRNATAYGGTPVQVPVGLRGTVEASGVVAGIGTRLWF</sequence>
<accession>A0A6M8HUU6</accession>
<evidence type="ECO:0000256" key="2">
    <source>
        <dbReference type="ARBA" id="ARBA00008163"/>
    </source>
</evidence>
<dbReference type="Proteomes" id="UP000500767">
    <property type="component" value="Chromosome"/>
</dbReference>
<protein>
    <recommendedName>
        <fullName evidence="10">Long-chain fatty acid transporter</fullName>
    </recommendedName>
</protein>
<keyword evidence="7" id="KW-0998">Cell outer membrane</keyword>
<dbReference type="GO" id="GO:0009279">
    <property type="term" value="C:cell outer membrane"/>
    <property type="evidence" value="ECO:0007669"/>
    <property type="project" value="UniProtKB-SubCell"/>
</dbReference>
<dbReference type="Pfam" id="PF03349">
    <property type="entry name" value="Toluene_X"/>
    <property type="match status" value="1"/>
</dbReference>
<comment type="subcellular location">
    <subcellularLocation>
        <location evidence="1">Cell outer membrane</location>
        <topology evidence="1">Multi-pass membrane protein</topology>
    </subcellularLocation>
</comment>
<evidence type="ECO:0008006" key="10">
    <source>
        <dbReference type="Google" id="ProtNLM"/>
    </source>
</evidence>
<keyword evidence="5" id="KW-0732">Signal</keyword>
<evidence type="ECO:0000313" key="9">
    <source>
        <dbReference type="Proteomes" id="UP000500767"/>
    </source>
</evidence>
<evidence type="ECO:0000256" key="6">
    <source>
        <dbReference type="ARBA" id="ARBA00023136"/>
    </source>
</evidence>